<accession>A0A2H0YUS2</accession>
<evidence type="ECO:0000256" key="1">
    <source>
        <dbReference type="ARBA" id="ARBA00023125"/>
    </source>
</evidence>
<dbReference type="Pfam" id="PF02575">
    <property type="entry name" value="YbaB_DNA_bd"/>
    <property type="match status" value="1"/>
</dbReference>
<gene>
    <name evidence="3" type="ORF">COT24_04255</name>
</gene>
<keyword evidence="2" id="KW-0175">Coiled coil</keyword>
<comment type="caution">
    <text evidence="3">The sequence shown here is derived from an EMBL/GenBank/DDBJ whole genome shotgun (WGS) entry which is preliminary data.</text>
</comment>
<reference evidence="3 4" key="1">
    <citation type="submission" date="2017-09" db="EMBL/GenBank/DDBJ databases">
        <title>Depth-based differentiation of microbial function through sediment-hosted aquifers and enrichment of novel symbionts in the deep terrestrial subsurface.</title>
        <authorList>
            <person name="Probst A.J."/>
            <person name="Ladd B."/>
            <person name="Jarett J.K."/>
            <person name="Geller-Mcgrath D.E."/>
            <person name="Sieber C.M."/>
            <person name="Emerson J.B."/>
            <person name="Anantharaman K."/>
            <person name="Thomas B.C."/>
            <person name="Malmstrom R."/>
            <person name="Stieglmeier M."/>
            <person name="Klingl A."/>
            <person name="Woyke T."/>
            <person name="Ryan C.M."/>
            <person name="Banfield J.F."/>
        </authorList>
    </citation>
    <scope>NUCLEOTIDE SEQUENCE [LARGE SCALE GENOMIC DNA]</scope>
    <source>
        <strain evidence="3">CG08_land_8_20_14_0_20_40_16</strain>
    </source>
</reference>
<dbReference type="Proteomes" id="UP000231542">
    <property type="component" value="Unassembled WGS sequence"/>
</dbReference>
<dbReference type="SUPFAM" id="SSF82607">
    <property type="entry name" value="YbaB-like"/>
    <property type="match status" value="1"/>
</dbReference>
<evidence type="ECO:0000313" key="4">
    <source>
        <dbReference type="Proteomes" id="UP000231542"/>
    </source>
</evidence>
<sequence length="98" mass="10992">MFNKLKQIKDLRDQAKELQGQLGQETVSTSSEEGKINLVMDGNQQVVGLEIDPQLLNIEQKETLERGLKEAYNEAVKKVQRIIAQKIQGGNFNLPNIG</sequence>
<dbReference type="PANTHER" id="PTHR33449">
    <property type="entry name" value="NUCLEOID-ASSOCIATED PROTEIN YBAB"/>
    <property type="match status" value="1"/>
</dbReference>
<dbReference type="InterPro" id="IPR004401">
    <property type="entry name" value="YbaB/EbfC"/>
</dbReference>
<dbReference type="InterPro" id="IPR036894">
    <property type="entry name" value="YbaB-like_sf"/>
</dbReference>
<dbReference type="PIRSF" id="PIRSF004555">
    <property type="entry name" value="UCP004555"/>
    <property type="match status" value="1"/>
</dbReference>
<name>A0A2H0YUS2_9BACT</name>
<feature type="coiled-coil region" evidence="2">
    <location>
        <begin position="1"/>
        <end position="28"/>
    </location>
</feature>
<dbReference type="EMBL" id="PEXU01000049">
    <property type="protein sequence ID" value="PIS42248.1"/>
    <property type="molecule type" value="Genomic_DNA"/>
</dbReference>
<dbReference type="GO" id="GO:0003677">
    <property type="term" value="F:DNA binding"/>
    <property type="evidence" value="ECO:0007669"/>
    <property type="project" value="UniProtKB-KW"/>
</dbReference>
<dbReference type="Gene3D" id="3.30.1310.10">
    <property type="entry name" value="Nucleoid-associated protein YbaB-like domain"/>
    <property type="match status" value="1"/>
</dbReference>
<proteinExistence type="predicted"/>
<dbReference type="PANTHER" id="PTHR33449:SF1">
    <property type="entry name" value="NUCLEOID-ASSOCIATED PROTEIN YBAB"/>
    <property type="match status" value="1"/>
</dbReference>
<keyword evidence="1" id="KW-0238">DNA-binding</keyword>
<protein>
    <submittedName>
        <fullName evidence="3">Nucleoid-associated protein, YbaB/EbfC family</fullName>
    </submittedName>
</protein>
<dbReference type="NCBIfam" id="TIGR00103">
    <property type="entry name" value="DNA_YbaB_EbfC"/>
    <property type="match status" value="1"/>
</dbReference>
<evidence type="ECO:0000256" key="2">
    <source>
        <dbReference type="SAM" id="Coils"/>
    </source>
</evidence>
<dbReference type="GO" id="GO:0005829">
    <property type="term" value="C:cytosol"/>
    <property type="evidence" value="ECO:0007669"/>
    <property type="project" value="TreeGrafter"/>
</dbReference>
<evidence type="ECO:0000313" key="3">
    <source>
        <dbReference type="EMBL" id="PIS42248.1"/>
    </source>
</evidence>
<dbReference type="AlphaFoldDB" id="A0A2H0YUS2"/>
<organism evidence="3 4">
    <name type="scientific">Candidatus Kerfeldbacteria bacterium CG08_land_8_20_14_0_20_40_16</name>
    <dbReference type="NCBI Taxonomy" id="2014244"/>
    <lineage>
        <taxon>Bacteria</taxon>
        <taxon>Candidatus Kerfeldiibacteriota</taxon>
    </lineage>
</organism>